<keyword evidence="4" id="KW-1185">Reference proteome</keyword>
<dbReference type="Pfam" id="PF06985">
    <property type="entry name" value="HET"/>
    <property type="match status" value="1"/>
</dbReference>
<dbReference type="InterPro" id="IPR052895">
    <property type="entry name" value="HetReg/Transcr_Mod"/>
</dbReference>
<feature type="region of interest" description="Disordered" evidence="1">
    <location>
        <begin position="1"/>
        <end position="20"/>
    </location>
</feature>
<name>A0A1Y1ZL18_9PLEO</name>
<evidence type="ECO:0000256" key="1">
    <source>
        <dbReference type="SAM" id="MobiDB-lite"/>
    </source>
</evidence>
<dbReference type="PANTHER" id="PTHR24148">
    <property type="entry name" value="ANKYRIN REPEAT DOMAIN-CONTAINING PROTEIN 39 HOMOLOG-RELATED"/>
    <property type="match status" value="1"/>
</dbReference>
<gene>
    <name evidence="3" type="ORF">BCR34DRAFT_588329</name>
</gene>
<dbReference type="Pfam" id="PF26639">
    <property type="entry name" value="Het-6_barrel"/>
    <property type="match status" value="1"/>
</dbReference>
<accession>A0A1Y1ZL18</accession>
<dbReference type="STRING" id="1231657.A0A1Y1ZL18"/>
<dbReference type="PANTHER" id="PTHR24148:SF64">
    <property type="entry name" value="HETEROKARYON INCOMPATIBILITY DOMAIN-CONTAINING PROTEIN"/>
    <property type="match status" value="1"/>
</dbReference>
<evidence type="ECO:0000259" key="2">
    <source>
        <dbReference type="Pfam" id="PF06985"/>
    </source>
</evidence>
<protein>
    <submittedName>
        <fullName evidence="3">Heterokaryon incompatibility protein-domain-containing protein</fullName>
    </submittedName>
</protein>
<dbReference type="AlphaFoldDB" id="A0A1Y1ZL18"/>
<sequence length="694" mass="79050">MTHTSNNPLDAEPRPQPQPRPAARFQLCTIRAFLRTLVACLLPRTKQNQSYEALPEEPSKQLYEALPEKNSIRLLNIHPGAADETIRCSLILAGIDEDPPPYYEALSYVWGGTEDSRSIICNGLTVHGVRKNLFDALDRLRDPEKERIIWVDGICMNQEDSEEKTAQVRLMQHIYRNARHVIVWLGTDEYDEAHRCFEILCAVVNETRNRESKAQLATFRSMGEEYQAGNMPCPPPVESDDWTNVAALFLNKWFVRMWVLQEIVLARSATFIWGAAEIDWVIIGEALQTIRSSENRYINNLLENRHWQNADFMNRVSGMGADEQKRRVAFMHLLDWTRSFEVSDARDKVYGLLGFPTRDADPRNSNGVFMEPRYDISVAETYAKVAKKVMEKSQTLDILSYINHRPDVVYCPGGLIKDQHFQHVPKHLYPTWTELPDGILQLNWPPDYPSEKELPNWVPNWNTGVVTVALIGFPKGQQYAAGKHKPQKLLEISNPNTLTLKGVIIDVVSEVLPSMPLTNIMESEDGLRRLLRWCISTGAPPFAIARAITGGRDSDYRLVTDADQMLADFCAYIQSLDTDWLATAWPDSASHLSTLATERGNPQMLQETIWKFNFYRSVFIAKEGNLGLGPCAMQAGDLVVVLWGGQVPFVLREEDGGDWYRCVGECYVDGFMQGEVAEWLVEVESHKERVFELR</sequence>
<organism evidence="3 4">
    <name type="scientific">Clohesyomyces aquaticus</name>
    <dbReference type="NCBI Taxonomy" id="1231657"/>
    <lineage>
        <taxon>Eukaryota</taxon>
        <taxon>Fungi</taxon>
        <taxon>Dikarya</taxon>
        <taxon>Ascomycota</taxon>
        <taxon>Pezizomycotina</taxon>
        <taxon>Dothideomycetes</taxon>
        <taxon>Pleosporomycetidae</taxon>
        <taxon>Pleosporales</taxon>
        <taxon>Lindgomycetaceae</taxon>
        <taxon>Clohesyomyces</taxon>
    </lineage>
</organism>
<dbReference type="InterPro" id="IPR010730">
    <property type="entry name" value="HET"/>
</dbReference>
<feature type="domain" description="Heterokaryon incompatibility" evidence="2">
    <location>
        <begin position="103"/>
        <end position="262"/>
    </location>
</feature>
<reference evidence="3 4" key="1">
    <citation type="submission" date="2016-07" db="EMBL/GenBank/DDBJ databases">
        <title>Pervasive Adenine N6-methylation of Active Genes in Fungi.</title>
        <authorList>
            <consortium name="DOE Joint Genome Institute"/>
            <person name="Mondo S.J."/>
            <person name="Dannebaum R.O."/>
            <person name="Kuo R.C."/>
            <person name="Labutti K."/>
            <person name="Haridas S."/>
            <person name="Kuo A."/>
            <person name="Salamov A."/>
            <person name="Ahrendt S.R."/>
            <person name="Lipzen A."/>
            <person name="Sullivan W."/>
            <person name="Andreopoulos W.B."/>
            <person name="Clum A."/>
            <person name="Lindquist E."/>
            <person name="Daum C."/>
            <person name="Ramamoorthy G.K."/>
            <person name="Gryganskyi A."/>
            <person name="Culley D."/>
            <person name="Magnuson J.K."/>
            <person name="James T.Y."/>
            <person name="O'Malley M.A."/>
            <person name="Stajich J.E."/>
            <person name="Spatafora J.W."/>
            <person name="Visel A."/>
            <person name="Grigoriev I.V."/>
        </authorList>
    </citation>
    <scope>NUCLEOTIDE SEQUENCE [LARGE SCALE GENOMIC DNA]</scope>
    <source>
        <strain evidence="3 4">CBS 115471</strain>
    </source>
</reference>
<dbReference type="EMBL" id="MCFA01000067">
    <property type="protein sequence ID" value="ORY10899.1"/>
    <property type="molecule type" value="Genomic_DNA"/>
</dbReference>
<comment type="caution">
    <text evidence="3">The sequence shown here is derived from an EMBL/GenBank/DDBJ whole genome shotgun (WGS) entry which is preliminary data.</text>
</comment>
<evidence type="ECO:0000313" key="4">
    <source>
        <dbReference type="Proteomes" id="UP000193144"/>
    </source>
</evidence>
<dbReference type="Proteomes" id="UP000193144">
    <property type="component" value="Unassembled WGS sequence"/>
</dbReference>
<dbReference type="OrthoDB" id="5386682at2759"/>
<evidence type="ECO:0000313" key="3">
    <source>
        <dbReference type="EMBL" id="ORY10899.1"/>
    </source>
</evidence>
<proteinExistence type="predicted"/>